<dbReference type="RefSeq" id="WP_343055743.1">
    <property type="nucleotide sequence ID" value="NZ_JACIDY010000001.1"/>
</dbReference>
<evidence type="ECO:0000313" key="3">
    <source>
        <dbReference type="Proteomes" id="UP000561459"/>
    </source>
</evidence>
<gene>
    <name evidence="2" type="ORF">GGR39_000276</name>
</gene>
<proteinExistence type="predicted"/>
<dbReference type="InterPro" id="IPR032710">
    <property type="entry name" value="NTF2-like_dom_sf"/>
</dbReference>
<dbReference type="Gene3D" id="3.10.450.50">
    <property type="match status" value="1"/>
</dbReference>
<evidence type="ECO:0000256" key="1">
    <source>
        <dbReference type="SAM" id="SignalP"/>
    </source>
</evidence>
<feature type="chain" id="PRO_5030641672" description="DUF4440 domain-containing protein" evidence="1">
    <location>
        <begin position="26"/>
        <end position="244"/>
    </location>
</feature>
<reference evidence="2 3" key="1">
    <citation type="submission" date="2020-08" db="EMBL/GenBank/DDBJ databases">
        <title>Genomic Encyclopedia of Type Strains, Phase IV (KMG-IV): sequencing the most valuable type-strain genomes for metagenomic binning, comparative biology and taxonomic classification.</title>
        <authorList>
            <person name="Goeker M."/>
        </authorList>
    </citation>
    <scope>NUCLEOTIDE SEQUENCE [LARGE SCALE GENOMIC DNA]</scope>
    <source>
        <strain evidence="2 3">DSM 27568</strain>
    </source>
</reference>
<keyword evidence="1" id="KW-0732">Signal</keyword>
<name>A0A7W6BXF7_9SPHN</name>
<comment type="caution">
    <text evidence="2">The sequence shown here is derived from an EMBL/GenBank/DDBJ whole genome shotgun (WGS) entry which is preliminary data.</text>
</comment>
<protein>
    <recommendedName>
        <fullName evidence="4">DUF4440 domain-containing protein</fullName>
    </recommendedName>
</protein>
<dbReference type="SUPFAM" id="SSF54427">
    <property type="entry name" value="NTF2-like"/>
    <property type="match status" value="1"/>
</dbReference>
<sequence>MKHTVSLALLCGLLGAGLGLNPALARPKPQQPHFASPAQIVAAEVVFQQLAQRKGQWAAFRDTAAEDAVMFVPQPVVARTWLRAQKTNPAQPLTWQPHQVWLSCDGSLAVSYGAWQQGSGKQGYFTTVWQRQKKGDYKWVMDQGDDLSAALPAPEMIGSAVGVCIRSRKPDPATPPALPAGTRGGWSDDRTLNWAVTVDANCARSLTISLLRGAGQPMTPMLTRQVAAPLGADGKPSAMCEAAA</sequence>
<evidence type="ECO:0008006" key="4">
    <source>
        <dbReference type="Google" id="ProtNLM"/>
    </source>
</evidence>
<dbReference type="Proteomes" id="UP000561459">
    <property type="component" value="Unassembled WGS sequence"/>
</dbReference>
<organism evidence="2 3">
    <name type="scientific">Novosphingobium fluoreni</name>
    <dbReference type="NCBI Taxonomy" id="1391222"/>
    <lineage>
        <taxon>Bacteria</taxon>
        <taxon>Pseudomonadati</taxon>
        <taxon>Pseudomonadota</taxon>
        <taxon>Alphaproteobacteria</taxon>
        <taxon>Sphingomonadales</taxon>
        <taxon>Sphingomonadaceae</taxon>
        <taxon>Novosphingobium</taxon>
    </lineage>
</organism>
<feature type="signal peptide" evidence="1">
    <location>
        <begin position="1"/>
        <end position="25"/>
    </location>
</feature>
<accession>A0A7W6BXF7</accession>
<keyword evidence="3" id="KW-1185">Reference proteome</keyword>
<dbReference type="EMBL" id="JACIDY010000001">
    <property type="protein sequence ID" value="MBB3938647.1"/>
    <property type="molecule type" value="Genomic_DNA"/>
</dbReference>
<dbReference type="AlphaFoldDB" id="A0A7W6BXF7"/>
<evidence type="ECO:0000313" key="2">
    <source>
        <dbReference type="EMBL" id="MBB3938647.1"/>
    </source>
</evidence>